<dbReference type="PANTHER" id="PTHR42718:SF39">
    <property type="entry name" value="ACTINORHODIN TRANSPORTER-RELATED"/>
    <property type="match status" value="1"/>
</dbReference>
<accession>A0A2Z5JBW1</accession>
<keyword evidence="2 6" id="KW-0812">Transmembrane</keyword>
<organism evidence="7 8">
    <name type="scientific">Streptomyces atratus</name>
    <dbReference type="NCBI Taxonomy" id="1893"/>
    <lineage>
        <taxon>Bacteria</taxon>
        <taxon>Bacillati</taxon>
        <taxon>Actinomycetota</taxon>
        <taxon>Actinomycetes</taxon>
        <taxon>Kitasatosporales</taxon>
        <taxon>Streptomycetaceae</taxon>
        <taxon>Streptomyces</taxon>
    </lineage>
</organism>
<dbReference type="EMBL" id="CP027306">
    <property type="protein sequence ID" value="AXE77846.1"/>
    <property type="molecule type" value="Genomic_DNA"/>
</dbReference>
<sequence>MDRPVWSWVCLIASAGFFTGFVGHESRLAARGGAPLIGHKVLRIPSMARAVLRILVVMAINAGFLFAMTLHVHGGLGYSALRTVMFAPTALVFGAIGLNWRRWPARLQGTLVPSGFALMAVSSVAIGLLMRDGGDGGPWLYAAFAITGSGMALGFSPPLRGRWRTCVRRMPLMQAVYW</sequence>
<keyword evidence="5" id="KW-0046">Antibiotic resistance</keyword>
<feature type="transmembrane region" description="Helical" evidence="6">
    <location>
        <begin position="76"/>
        <end position="98"/>
    </location>
</feature>
<feature type="transmembrane region" description="Helical" evidence="6">
    <location>
        <begin position="50"/>
        <end position="70"/>
    </location>
</feature>
<comment type="subcellular location">
    <subcellularLocation>
        <location evidence="1">Membrane</location>
        <topology evidence="1">Multi-pass membrane protein</topology>
    </subcellularLocation>
</comment>
<name>A0A2Z5JBW1_STRAR</name>
<dbReference type="PANTHER" id="PTHR42718">
    <property type="entry name" value="MAJOR FACILITATOR SUPERFAMILY MULTIDRUG TRANSPORTER MFSC"/>
    <property type="match status" value="1"/>
</dbReference>
<gene>
    <name evidence="7" type="ORF">C5746_13870</name>
</gene>
<dbReference type="KEGG" id="sata:C5746_13870"/>
<dbReference type="GO" id="GO:0046677">
    <property type="term" value="P:response to antibiotic"/>
    <property type="evidence" value="ECO:0007669"/>
    <property type="project" value="UniProtKB-KW"/>
</dbReference>
<dbReference type="GO" id="GO:0016020">
    <property type="term" value="C:membrane"/>
    <property type="evidence" value="ECO:0007669"/>
    <property type="project" value="UniProtKB-SubCell"/>
</dbReference>
<feature type="transmembrane region" description="Helical" evidence="6">
    <location>
        <begin position="6"/>
        <end position="23"/>
    </location>
</feature>
<protein>
    <submittedName>
        <fullName evidence="7">Uncharacterized protein</fullName>
    </submittedName>
</protein>
<keyword evidence="4 6" id="KW-0472">Membrane</keyword>
<dbReference type="Proteomes" id="UP000252698">
    <property type="component" value="Chromosome"/>
</dbReference>
<evidence type="ECO:0000256" key="1">
    <source>
        <dbReference type="ARBA" id="ARBA00004141"/>
    </source>
</evidence>
<proteinExistence type="predicted"/>
<keyword evidence="3 6" id="KW-1133">Transmembrane helix</keyword>
<evidence type="ECO:0000256" key="3">
    <source>
        <dbReference type="ARBA" id="ARBA00022989"/>
    </source>
</evidence>
<reference evidence="7 8" key="1">
    <citation type="journal article" date="2018" name="Front. Microbiol.">
        <title>Genome Sequencing of Streptomyces atratus SCSIOZH16 and Activation Production of Nocardamine via Metabolic Engineering.</title>
        <authorList>
            <person name="Li Y."/>
            <person name="Zhang C."/>
            <person name="Liu C."/>
            <person name="Ju J."/>
            <person name="Ma J."/>
        </authorList>
    </citation>
    <scope>NUCLEOTIDE SEQUENCE [LARGE SCALE GENOMIC DNA]</scope>
    <source>
        <strain evidence="7 8">SCSIO_ZH16</strain>
    </source>
</reference>
<feature type="transmembrane region" description="Helical" evidence="6">
    <location>
        <begin position="136"/>
        <end position="155"/>
    </location>
</feature>
<feature type="transmembrane region" description="Helical" evidence="6">
    <location>
        <begin position="110"/>
        <end position="130"/>
    </location>
</feature>
<evidence type="ECO:0000313" key="8">
    <source>
        <dbReference type="Proteomes" id="UP000252698"/>
    </source>
</evidence>
<evidence type="ECO:0000256" key="5">
    <source>
        <dbReference type="ARBA" id="ARBA00023251"/>
    </source>
</evidence>
<evidence type="ECO:0000256" key="4">
    <source>
        <dbReference type="ARBA" id="ARBA00023136"/>
    </source>
</evidence>
<evidence type="ECO:0000256" key="6">
    <source>
        <dbReference type="SAM" id="Phobius"/>
    </source>
</evidence>
<evidence type="ECO:0000256" key="2">
    <source>
        <dbReference type="ARBA" id="ARBA00022692"/>
    </source>
</evidence>
<evidence type="ECO:0000313" key="7">
    <source>
        <dbReference type="EMBL" id="AXE77846.1"/>
    </source>
</evidence>
<dbReference type="AlphaFoldDB" id="A0A2Z5JBW1"/>